<comment type="caution">
    <text evidence="2">The sequence shown here is derived from an EMBL/GenBank/DDBJ whole genome shotgun (WGS) entry which is preliminary data.</text>
</comment>
<keyword evidence="1" id="KW-0732">Signal</keyword>
<protein>
    <recommendedName>
        <fullName evidence="4">Secreted protein</fullName>
    </recommendedName>
</protein>
<gene>
    <name evidence="2" type="ORF">ACFSM0_15865</name>
</gene>
<sequence length="52" mass="5395">MKRLISGLVLATVTATAAAAGGWSFDIPRLDFPTTATVSSQGCSHLTQTCKL</sequence>
<feature type="signal peptide" evidence="1">
    <location>
        <begin position="1"/>
        <end position="19"/>
    </location>
</feature>
<name>A0ABW5AC12_9RHOB</name>
<dbReference type="EMBL" id="JBHUIX010000014">
    <property type="protein sequence ID" value="MFD2175570.1"/>
    <property type="molecule type" value="Genomic_DNA"/>
</dbReference>
<evidence type="ECO:0000313" key="2">
    <source>
        <dbReference type="EMBL" id="MFD2175570.1"/>
    </source>
</evidence>
<keyword evidence="3" id="KW-1185">Reference proteome</keyword>
<dbReference type="RefSeq" id="WP_377392648.1">
    <property type="nucleotide sequence ID" value="NZ_JBHUIX010000014.1"/>
</dbReference>
<evidence type="ECO:0000313" key="3">
    <source>
        <dbReference type="Proteomes" id="UP001597413"/>
    </source>
</evidence>
<evidence type="ECO:0008006" key="4">
    <source>
        <dbReference type="Google" id="ProtNLM"/>
    </source>
</evidence>
<evidence type="ECO:0000256" key="1">
    <source>
        <dbReference type="SAM" id="SignalP"/>
    </source>
</evidence>
<organism evidence="2 3">
    <name type="scientific">Rhodobacter lacus</name>
    <dbReference type="NCBI Taxonomy" id="1641972"/>
    <lineage>
        <taxon>Bacteria</taxon>
        <taxon>Pseudomonadati</taxon>
        <taxon>Pseudomonadota</taxon>
        <taxon>Alphaproteobacteria</taxon>
        <taxon>Rhodobacterales</taxon>
        <taxon>Rhodobacter group</taxon>
        <taxon>Rhodobacter</taxon>
    </lineage>
</organism>
<dbReference type="Proteomes" id="UP001597413">
    <property type="component" value="Unassembled WGS sequence"/>
</dbReference>
<reference evidence="3" key="1">
    <citation type="journal article" date="2019" name="Int. J. Syst. Evol. Microbiol.">
        <title>The Global Catalogue of Microorganisms (GCM) 10K type strain sequencing project: providing services to taxonomists for standard genome sequencing and annotation.</title>
        <authorList>
            <consortium name="The Broad Institute Genomics Platform"/>
            <consortium name="The Broad Institute Genome Sequencing Center for Infectious Disease"/>
            <person name="Wu L."/>
            <person name="Ma J."/>
        </authorList>
    </citation>
    <scope>NUCLEOTIDE SEQUENCE [LARGE SCALE GENOMIC DNA]</scope>
    <source>
        <strain evidence="3">CCUG 55131</strain>
    </source>
</reference>
<accession>A0ABW5AC12</accession>
<proteinExistence type="predicted"/>
<feature type="chain" id="PRO_5047266400" description="Secreted protein" evidence="1">
    <location>
        <begin position="20"/>
        <end position="52"/>
    </location>
</feature>